<evidence type="ECO:0000256" key="1">
    <source>
        <dbReference type="SAM" id="SignalP"/>
    </source>
</evidence>
<keyword evidence="1" id="KW-0732">Signal</keyword>
<organism evidence="3 4">
    <name type="scientific">Microbulbifer elongatus</name>
    <dbReference type="NCBI Taxonomy" id="86173"/>
    <lineage>
        <taxon>Bacteria</taxon>
        <taxon>Pseudomonadati</taxon>
        <taxon>Pseudomonadota</taxon>
        <taxon>Gammaproteobacteria</taxon>
        <taxon>Cellvibrionales</taxon>
        <taxon>Microbulbiferaceae</taxon>
        <taxon>Microbulbifer</taxon>
    </lineage>
</organism>
<dbReference type="Gene3D" id="2.160.20.120">
    <property type="match status" value="2"/>
</dbReference>
<dbReference type="RefSeq" id="WP_255875456.1">
    <property type="nucleotide sequence ID" value="NZ_JACASI010000034.1"/>
</dbReference>
<evidence type="ECO:0000313" key="4">
    <source>
        <dbReference type="Proteomes" id="UP001205566"/>
    </source>
</evidence>
<protein>
    <submittedName>
        <fullName evidence="3">DUF2807 domain-containing protein</fullName>
    </submittedName>
</protein>
<dbReference type="Proteomes" id="UP001205566">
    <property type="component" value="Unassembled WGS sequence"/>
</dbReference>
<keyword evidence="4" id="KW-1185">Reference proteome</keyword>
<feature type="chain" id="PRO_5046512633" evidence="1">
    <location>
        <begin position="31"/>
        <end position="267"/>
    </location>
</feature>
<gene>
    <name evidence="3" type="ORF">HXX02_13860</name>
</gene>
<proteinExistence type="predicted"/>
<accession>A0ABT1P329</accession>
<reference evidence="3" key="1">
    <citation type="thesis" date="2020" institute="Technische Universitat Dresden" country="Dresden, Germany">
        <title>The Agarolytic System of Microbulbifer elongatus PORT2, Isolated from Batu Karas, Pangandaran West Java Indonesia.</title>
        <authorList>
            <person name="Anggraeni S.R."/>
        </authorList>
    </citation>
    <scope>NUCLEOTIDE SEQUENCE</scope>
    <source>
        <strain evidence="3">PORT2</strain>
    </source>
</reference>
<sequence length="267" mass="27152">MGSRSSFFARFLTFAVLAPLLLLGAAGSRAQDSRSFDAEGFSAIVLKGGSTLEVVQGTSFAVTAHGQKEDLQYARAEVSGDTLSLSVESDRKSLFGVVTVSSEPEIDFKVTLPAIKALRVTGSGKASAGILESAELDLRVTGSGVMHVAKVAAESLSAQVTGSGDLILGTILAVQGDTGVTGSGDVRMDNFIGETLSAQIKGSGDMVIGGKVADLKITVMGSGDFVGRNLQATNAGGAVMGSGDIVLKRPASDNFSVMGSGDIALVE</sequence>
<feature type="signal peptide" evidence="1">
    <location>
        <begin position="1"/>
        <end position="30"/>
    </location>
</feature>
<evidence type="ECO:0000259" key="2">
    <source>
        <dbReference type="Pfam" id="PF10988"/>
    </source>
</evidence>
<dbReference type="PANTHER" id="PTHR39200">
    <property type="entry name" value="HYPOTHETICAL EXPORTED PROTEIN"/>
    <property type="match status" value="1"/>
</dbReference>
<dbReference type="PANTHER" id="PTHR39200:SF1">
    <property type="entry name" value="AUTO-TRANSPORTER ADHESIN HEAD GIN DOMAIN-CONTAINING PROTEIN-RELATED"/>
    <property type="match status" value="1"/>
</dbReference>
<evidence type="ECO:0000313" key="3">
    <source>
        <dbReference type="EMBL" id="MCQ3830528.1"/>
    </source>
</evidence>
<dbReference type="InterPro" id="IPR021255">
    <property type="entry name" value="DUF2807"/>
</dbReference>
<dbReference type="Pfam" id="PF10988">
    <property type="entry name" value="DUF2807"/>
    <property type="match status" value="1"/>
</dbReference>
<comment type="caution">
    <text evidence="3">The sequence shown here is derived from an EMBL/GenBank/DDBJ whole genome shotgun (WGS) entry which is preliminary data.</text>
</comment>
<dbReference type="EMBL" id="JACASI010000034">
    <property type="protein sequence ID" value="MCQ3830528.1"/>
    <property type="molecule type" value="Genomic_DNA"/>
</dbReference>
<name>A0ABT1P329_9GAMM</name>
<feature type="domain" description="Putative auto-transporter adhesin head GIN" evidence="2">
    <location>
        <begin position="41"/>
        <end position="191"/>
    </location>
</feature>